<reference evidence="1 2" key="1">
    <citation type="submission" date="2019-02" db="EMBL/GenBank/DDBJ databases">
        <authorList>
            <person name="Fomenkov A."/>
            <person name="Dubinina G."/>
            <person name="Grabovich M."/>
            <person name="Vincze T."/>
            <person name="Roberts R.J."/>
        </authorList>
    </citation>
    <scope>NUCLEOTIDE SEQUENCE [LARGE SCALE GENOMIC DNA]</scope>
    <source>
        <strain evidence="1 2">P</strain>
    </source>
</reference>
<dbReference type="PANTHER" id="PTHR35309">
    <property type="match status" value="1"/>
</dbReference>
<dbReference type="SUPFAM" id="SSF159245">
    <property type="entry name" value="AttH-like"/>
    <property type="match status" value="1"/>
</dbReference>
<evidence type="ECO:0000313" key="1">
    <source>
        <dbReference type="EMBL" id="QEN04738.1"/>
    </source>
</evidence>
<dbReference type="PANTHER" id="PTHR35309:SF4">
    <property type="entry name" value="TOCOPHEROL CYCLASE"/>
    <property type="match status" value="1"/>
</dbReference>
<name>A0A5C1QBH7_9SPIO</name>
<dbReference type="Pfam" id="PF14249">
    <property type="entry name" value="Tocopherol_cycl"/>
    <property type="match status" value="1"/>
</dbReference>
<protein>
    <recommendedName>
        <fullName evidence="3">Tocopherol cyclase</fullName>
    </recommendedName>
</protein>
<organism evidence="1 2">
    <name type="scientific">Thiospirochaeta perfilievii</name>
    <dbReference type="NCBI Taxonomy" id="252967"/>
    <lineage>
        <taxon>Bacteria</taxon>
        <taxon>Pseudomonadati</taxon>
        <taxon>Spirochaetota</taxon>
        <taxon>Spirochaetia</taxon>
        <taxon>Spirochaetales</taxon>
        <taxon>Spirochaetaceae</taxon>
        <taxon>Thiospirochaeta</taxon>
    </lineage>
</organism>
<accession>A0A5C1QBH7</accession>
<dbReference type="AlphaFoldDB" id="A0A5C1QBH7"/>
<sequence length="317" mass="36292">MIDMKNPILYQGKLKKNNYFEGWYFKVVNNTGDRVFAVIPGLSKDKKDPHCFIQINDNVGYTNYYRFDIGSIKFLEGKQLNISINNNFFSEEKIILDLPNLRADLNFLNIVKYKGFWPNIMGPFSFIPFMQCYHGVSVLNSTIRGYVELNGIVTDYLDGKGYIEKDWGTGFPSSWVWLQGNSFKETDVSIMMSLAHIPWLGSYFPGFLGFFNVGGKTHYFSTYNFSRVNKIIVDGRLVIELKKRGYLLRIKALQSSVGVLKAPTKGSMNRPIKESINSVIEVELYWKNERLYSGKTMGGGLEVVGDIEGIFSKITRR</sequence>
<dbReference type="Proteomes" id="UP000323824">
    <property type="component" value="Chromosome"/>
</dbReference>
<evidence type="ECO:0000313" key="2">
    <source>
        <dbReference type="Proteomes" id="UP000323824"/>
    </source>
</evidence>
<dbReference type="GO" id="GO:0009976">
    <property type="term" value="F:tocopherol cyclase activity"/>
    <property type="evidence" value="ECO:0007669"/>
    <property type="project" value="InterPro"/>
</dbReference>
<evidence type="ECO:0008006" key="3">
    <source>
        <dbReference type="Google" id="ProtNLM"/>
    </source>
</evidence>
<proteinExistence type="predicted"/>
<dbReference type="EMBL" id="CP035807">
    <property type="protein sequence ID" value="QEN04738.1"/>
    <property type="molecule type" value="Genomic_DNA"/>
</dbReference>
<keyword evidence="2" id="KW-1185">Reference proteome</keyword>
<gene>
    <name evidence="1" type="ORF">EW093_08460</name>
</gene>
<dbReference type="KEGG" id="sper:EW093_08460"/>
<dbReference type="OrthoDB" id="9772627at2"/>
<reference evidence="1 2" key="2">
    <citation type="submission" date="2019-09" db="EMBL/GenBank/DDBJ databases">
        <title>Complete Genome Sequence and Methylome Analysis of free living Spirochaetas.</title>
        <authorList>
            <person name="Leshcheva N."/>
            <person name="Mikheeva N."/>
        </authorList>
    </citation>
    <scope>NUCLEOTIDE SEQUENCE [LARGE SCALE GENOMIC DNA]</scope>
    <source>
        <strain evidence="1 2">P</strain>
    </source>
</reference>
<dbReference type="InterPro" id="IPR025893">
    <property type="entry name" value="Tocopherol_cyclase"/>
</dbReference>